<keyword evidence="3" id="KW-1185">Reference proteome</keyword>
<protein>
    <submittedName>
        <fullName evidence="2">2OG-Fe(II) oxygenase</fullName>
    </submittedName>
</protein>
<evidence type="ECO:0000313" key="2">
    <source>
        <dbReference type="EMBL" id="TVT36937.1"/>
    </source>
</evidence>
<evidence type="ECO:0000313" key="3">
    <source>
        <dbReference type="Proteomes" id="UP000317624"/>
    </source>
</evidence>
<gene>
    <name evidence="2" type="ORF">FNT36_24005</name>
</gene>
<dbReference type="OrthoDB" id="9783171at2"/>
<evidence type="ECO:0000259" key="1">
    <source>
        <dbReference type="Pfam" id="PF13661"/>
    </source>
</evidence>
<proteinExistence type="predicted"/>
<accession>A0A558BK99</accession>
<name>A0A558BK99_9BACT</name>
<sequence length="197" mass="21905">MRSANLLDFSASRFETQPFPHFCASAVLAPALERGLYEWLEDAATWELTTTDFYEQYEFSLLHIELPVHLRCLVEGEVTRLAIAELESAFHASDLELVGVTIHKLTDGQRIGVHNDFIGPAESHRLIIQVNQGWTEANGGYLLLFNSANAEDVSQLVLPVSNSAFAFAISPNSHHAVSTVYAFRRYTLVYTFASAAV</sequence>
<dbReference type="NCBIfam" id="NF041706">
    <property type="entry name" value="2OG_matur_YhhC"/>
    <property type="match status" value="1"/>
</dbReference>
<dbReference type="Pfam" id="PF13661">
    <property type="entry name" value="2OG-FeII_Oxy_4"/>
    <property type="match status" value="1"/>
</dbReference>
<feature type="domain" description="Prolyl 3,4-dihydroxylase TPA1/OFD1 N-terminal" evidence="1">
    <location>
        <begin position="103"/>
        <end position="183"/>
    </location>
</feature>
<dbReference type="Gene3D" id="2.60.120.620">
    <property type="entry name" value="q2cbj1_9rhob like domain"/>
    <property type="match status" value="1"/>
</dbReference>
<reference evidence="2 3" key="1">
    <citation type="submission" date="2019-07" db="EMBL/GenBank/DDBJ databases">
        <title>Hymenobacter sp. straun FUR1 Genome sequencing and assembly.</title>
        <authorList>
            <person name="Chhetri G."/>
        </authorList>
    </citation>
    <scope>NUCLEOTIDE SEQUENCE [LARGE SCALE GENOMIC DNA]</scope>
    <source>
        <strain evidence="2 3">Fur1</strain>
    </source>
</reference>
<dbReference type="EMBL" id="VMRJ01000008">
    <property type="protein sequence ID" value="TVT36937.1"/>
    <property type="molecule type" value="Genomic_DNA"/>
</dbReference>
<dbReference type="RefSeq" id="WP_144853060.1">
    <property type="nucleotide sequence ID" value="NZ_VMRJ01000008.1"/>
</dbReference>
<dbReference type="Proteomes" id="UP000317624">
    <property type="component" value="Unassembled WGS sequence"/>
</dbReference>
<comment type="caution">
    <text evidence="2">The sequence shown here is derived from an EMBL/GenBank/DDBJ whole genome shotgun (WGS) entry which is preliminary data.</text>
</comment>
<dbReference type="AlphaFoldDB" id="A0A558BK99"/>
<dbReference type="InterPro" id="IPR039558">
    <property type="entry name" value="TPA1/OFD1_N"/>
</dbReference>
<organism evidence="2 3">
    <name type="scientific">Hymenobacter setariae</name>
    <dbReference type="NCBI Taxonomy" id="2594794"/>
    <lineage>
        <taxon>Bacteria</taxon>
        <taxon>Pseudomonadati</taxon>
        <taxon>Bacteroidota</taxon>
        <taxon>Cytophagia</taxon>
        <taxon>Cytophagales</taxon>
        <taxon>Hymenobacteraceae</taxon>
        <taxon>Hymenobacter</taxon>
    </lineage>
</organism>